<dbReference type="AlphaFoldDB" id="A0A225SUG4"/>
<evidence type="ECO:0008006" key="3">
    <source>
        <dbReference type="Google" id="ProtNLM"/>
    </source>
</evidence>
<evidence type="ECO:0000313" key="2">
    <source>
        <dbReference type="Proteomes" id="UP000214747"/>
    </source>
</evidence>
<sequence>MPLSSREIYGRLLSPPISGRQVIAMSRGDAQQLPTLPGVAVISITAPEKPPAALAEFTHILRLSFADVDFLSKEISSRAAKKLQDAFTRHQASEVKQFVESLPLDIATIVVHCEGGFSRSCANAVALNKLYGYEVIQEQLHRANPSVVTTMLSVEPKKKK</sequence>
<gene>
    <name evidence="1" type="ORF">CEJ45_11215</name>
</gene>
<dbReference type="InterPro" id="IPR029021">
    <property type="entry name" value="Prot-tyrosine_phosphatase-like"/>
</dbReference>
<dbReference type="Gene3D" id="3.90.190.10">
    <property type="entry name" value="Protein tyrosine phosphatase superfamily"/>
    <property type="match status" value="1"/>
</dbReference>
<dbReference type="SUPFAM" id="SSF52799">
    <property type="entry name" value="(Phosphotyrosine protein) phosphatases II"/>
    <property type="match status" value="1"/>
</dbReference>
<keyword evidence="2" id="KW-1185">Reference proteome</keyword>
<dbReference type="Proteomes" id="UP000214747">
    <property type="component" value="Unassembled WGS sequence"/>
</dbReference>
<proteinExistence type="predicted"/>
<organism evidence="1 2">
    <name type="scientific">Herbaspirillum aquaticum</name>
    <dbReference type="NCBI Taxonomy" id="568783"/>
    <lineage>
        <taxon>Bacteria</taxon>
        <taxon>Pseudomonadati</taxon>
        <taxon>Pseudomonadota</taxon>
        <taxon>Betaproteobacteria</taxon>
        <taxon>Burkholderiales</taxon>
        <taxon>Oxalobacteraceae</taxon>
        <taxon>Herbaspirillum</taxon>
    </lineage>
</organism>
<name>A0A225SUG4_9BURK</name>
<evidence type="ECO:0000313" key="1">
    <source>
        <dbReference type="EMBL" id="OWY34851.1"/>
    </source>
</evidence>
<accession>A0A225SUG4</accession>
<comment type="caution">
    <text evidence="1">The sequence shown here is derived from an EMBL/GenBank/DDBJ whole genome shotgun (WGS) entry which is preliminary data.</text>
</comment>
<reference evidence="1 2" key="1">
    <citation type="journal article" date="2010" name="Int. J. Syst. Evol. Microbiol.">
        <title>Reclassification of Herbaspirillum putei as a later heterotypic synonym of Herbaspirillum huttiense, with the description of H. huttiense subsp. huttiense subsp. nov. and H. huttiense subsp. putei subsp. nov., comb. nov., and description of Herbaspirillum aquaticum sp. nov.</title>
        <authorList>
            <person name="Dobritsa A.P."/>
            <person name="Reddy M.C."/>
            <person name="Samadpour M."/>
        </authorList>
    </citation>
    <scope>NUCLEOTIDE SEQUENCE [LARGE SCALE GENOMIC DNA]</scope>
    <source>
        <strain evidence="1 2">IEH 4430</strain>
    </source>
</reference>
<dbReference type="EMBL" id="NJGV01000008">
    <property type="protein sequence ID" value="OWY34851.1"/>
    <property type="molecule type" value="Genomic_DNA"/>
</dbReference>
<protein>
    <recommendedName>
        <fullName evidence="3">Tyrosine specific protein phosphatases domain-containing protein</fullName>
    </recommendedName>
</protein>